<evidence type="ECO:0000313" key="2">
    <source>
        <dbReference type="EMBL" id="MQA37051.1"/>
    </source>
</evidence>
<dbReference type="AlphaFoldDB" id="A0A6A7MVJ6"/>
<dbReference type="RefSeq" id="WP_152836391.1">
    <property type="nucleotide sequence ID" value="NZ_WHUG01000001.1"/>
</dbReference>
<evidence type="ECO:0008006" key="4">
    <source>
        <dbReference type="Google" id="ProtNLM"/>
    </source>
</evidence>
<dbReference type="EMBL" id="WHUG01000001">
    <property type="protein sequence ID" value="MQA37051.1"/>
    <property type="molecule type" value="Genomic_DNA"/>
</dbReference>
<proteinExistence type="predicted"/>
<reference evidence="2 3" key="1">
    <citation type="submission" date="2019-10" db="EMBL/GenBank/DDBJ databases">
        <title>Two novel species isolated from a subtropical stream in China.</title>
        <authorList>
            <person name="Lu H."/>
        </authorList>
    </citation>
    <scope>NUCLEOTIDE SEQUENCE [LARGE SCALE GENOMIC DNA]</scope>
    <source>
        <strain evidence="2 3">FT29W</strain>
    </source>
</reference>
<organism evidence="2 3">
    <name type="scientific">Rugamonas aquatica</name>
    <dbReference type="NCBI Taxonomy" id="2743357"/>
    <lineage>
        <taxon>Bacteria</taxon>
        <taxon>Pseudomonadati</taxon>
        <taxon>Pseudomonadota</taxon>
        <taxon>Betaproteobacteria</taxon>
        <taxon>Burkholderiales</taxon>
        <taxon>Oxalobacteraceae</taxon>
        <taxon>Telluria group</taxon>
        <taxon>Rugamonas</taxon>
    </lineage>
</organism>
<name>A0A6A7MVJ6_9BURK</name>
<dbReference type="Proteomes" id="UP000440498">
    <property type="component" value="Unassembled WGS sequence"/>
</dbReference>
<sequence>MNARRHRIRIPTAYQDMTLWPKPDTSAWERRAQDSFDKKRQALVLYGEGASLDQITTETGIQRNEVHRLIRRCLALASDGQIFGYRALVPRTRVKGYNRRAEVDHVKGSGSGGCAGALSKLFDRFPEIEELVVDLFCKQGAKETMNESRISISSIHDQFKCKLRELGFTDSDWPFSTSNCGYKTLFKYCQTLRLTKRHETTGARAGVEAALRDPVGNGNRSIFPKLRPYGAVQLDFHKVDAASVILITNDYGKVMEVPLSRWHFGLLVEEFSRAILGYAVVLELTPSADSTLEIVSNALSSCQPEFIPAFSSDNGSFVINQLMPELQYQAFAALKVDNAWSNAAHEVVNNIIDTIGCAVNFGPVRAWFRRDLIEKILGELTRRGLQRLPSTHGSGPKDTRIDHPNEQAAKFRITLRDLVDIFQRCIQEQNISDTEGRQFSAPVQVLQNALAKPASGFFRQPLPKTVQAHAKLMMHIEEATVRGNIEKGVRPYFTLSRHRHTNEMLANSFHLIGKKLVVYLDRRLARVVYATVKDTGQDLGQMRLSGPWAKSNCSWRDRKLMINSGLALRYGSVGGDPLDRIKQGKEEDLKQRKKSQRKKSSRTALDIERIEAHQRKVAKIPVENPAPAQPLPKPAAATVNVSPIDRFGLNDIPKID</sequence>
<evidence type="ECO:0000313" key="3">
    <source>
        <dbReference type="Proteomes" id="UP000440498"/>
    </source>
</evidence>
<feature type="region of interest" description="Disordered" evidence="1">
    <location>
        <begin position="587"/>
        <end position="637"/>
    </location>
</feature>
<protein>
    <recommendedName>
        <fullName evidence="4">Integrase catalytic domain-containing protein</fullName>
    </recommendedName>
</protein>
<accession>A0A6A7MVJ6</accession>
<gene>
    <name evidence="2" type="ORF">GEV02_02715</name>
</gene>
<comment type="caution">
    <text evidence="2">The sequence shown here is derived from an EMBL/GenBank/DDBJ whole genome shotgun (WGS) entry which is preliminary data.</text>
</comment>
<feature type="compositionally biased region" description="Basic and acidic residues" evidence="1">
    <location>
        <begin position="605"/>
        <end position="614"/>
    </location>
</feature>
<feature type="compositionally biased region" description="Basic residues" evidence="1">
    <location>
        <begin position="591"/>
        <end position="601"/>
    </location>
</feature>
<evidence type="ECO:0000256" key="1">
    <source>
        <dbReference type="SAM" id="MobiDB-lite"/>
    </source>
</evidence>
<keyword evidence="3" id="KW-1185">Reference proteome</keyword>